<dbReference type="Proteomes" id="UP000007875">
    <property type="component" value="Unassembled WGS sequence"/>
</dbReference>
<evidence type="ECO:0000313" key="4">
    <source>
        <dbReference type="Ensembl" id="ENSCSAVP00000010907.1"/>
    </source>
</evidence>
<feature type="domain" description="BESS" evidence="3">
    <location>
        <begin position="164"/>
        <end position="203"/>
    </location>
</feature>
<dbReference type="AlphaFoldDB" id="H2YZZ5"/>
<reference evidence="4" key="2">
    <citation type="submission" date="2025-08" db="UniProtKB">
        <authorList>
            <consortium name="Ensembl"/>
        </authorList>
    </citation>
    <scope>IDENTIFICATION</scope>
</reference>
<evidence type="ECO:0008006" key="6">
    <source>
        <dbReference type="Google" id="ProtNLM"/>
    </source>
</evidence>
<dbReference type="Ensembl" id="ENSCSAVT00000011038.1">
    <property type="protein sequence ID" value="ENSCSAVP00000010907.1"/>
    <property type="gene ID" value="ENSCSAVG00000006390.1"/>
</dbReference>
<comment type="subcellular location">
    <subcellularLocation>
        <location evidence="1">Nucleus</location>
    </subcellularLocation>
</comment>
<feature type="domain" description="MADF" evidence="2">
    <location>
        <begin position="7"/>
        <end position="100"/>
    </location>
</feature>
<dbReference type="PANTHER" id="PTHR12243:SF60">
    <property type="entry name" value="SI:CH211-15D5.12-RELATED"/>
    <property type="match status" value="1"/>
</dbReference>
<dbReference type="InterPro" id="IPR006578">
    <property type="entry name" value="MADF-dom"/>
</dbReference>
<evidence type="ECO:0000259" key="2">
    <source>
        <dbReference type="PROSITE" id="PS51029"/>
    </source>
</evidence>
<sequence length="209" mass="24330">MAEFDVCLIDEVQSRPNLYNRTLQCYRDKKQRDQAWQEIAAKLSTTAQRISVSDCQRRWKGLRDKFGRIRKRELAENGEFVSHEYWDLAEKMSFLDEFRMTRTFCSPSTTGEDNSLIDSSRPTMQPSFIFSNPPKLEPPMIMSIAENLQPKNVAKKLKLTRDSSEADELFFASLLCELTKLTPRKKGKLKIDIMYLVHNALYDVTDDDD</sequence>
<dbReference type="SMART" id="SM00595">
    <property type="entry name" value="MADF"/>
    <property type="match status" value="1"/>
</dbReference>
<dbReference type="PROSITE" id="PS51031">
    <property type="entry name" value="BESS"/>
    <property type="match status" value="1"/>
</dbReference>
<reference evidence="5" key="1">
    <citation type="submission" date="2003-08" db="EMBL/GenBank/DDBJ databases">
        <authorList>
            <person name="Birren B."/>
            <person name="Nusbaum C."/>
            <person name="Abebe A."/>
            <person name="Abouelleil A."/>
            <person name="Adekoya E."/>
            <person name="Ait-zahra M."/>
            <person name="Allen N."/>
            <person name="Allen T."/>
            <person name="An P."/>
            <person name="Anderson M."/>
            <person name="Anderson S."/>
            <person name="Arachchi H."/>
            <person name="Armbruster J."/>
            <person name="Bachantsang P."/>
            <person name="Baldwin J."/>
            <person name="Barry A."/>
            <person name="Bayul T."/>
            <person name="Blitshsteyn B."/>
            <person name="Bloom T."/>
            <person name="Blye J."/>
            <person name="Boguslavskiy L."/>
            <person name="Borowsky M."/>
            <person name="Boukhgalter B."/>
            <person name="Brunache A."/>
            <person name="Butler J."/>
            <person name="Calixte N."/>
            <person name="Calvo S."/>
            <person name="Camarata J."/>
            <person name="Campo K."/>
            <person name="Chang J."/>
            <person name="Cheshatsang Y."/>
            <person name="Citroen M."/>
            <person name="Collymore A."/>
            <person name="Considine T."/>
            <person name="Cook A."/>
            <person name="Cooke P."/>
            <person name="Corum B."/>
            <person name="Cuomo C."/>
            <person name="David R."/>
            <person name="Dawoe T."/>
            <person name="Degray S."/>
            <person name="Dodge S."/>
            <person name="Dooley K."/>
            <person name="Dorje P."/>
            <person name="Dorjee K."/>
            <person name="Dorris L."/>
            <person name="Duffey N."/>
            <person name="Dupes A."/>
            <person name="Elkins T."/>
            <person name="Engels R."/>
            <person name="Erickson J."/>
            <person name="Farina A."/>
            <person name="Faro S."/>
            <person name="Ferreira P."/>
            <person name="Fischer H."/>
            <person name="Fitzgerald M."/>
            <person name="Foley K."/>
            <person name="Gage D."/>
            <person name="Galagan J."/>
            <person name="Gearin G."/>
            <person name="Gnerre S."/>
            <person name="Gnirke A."/>
            <person name="Goyette A."/>
            <person name="Graham J."/>
            <person name="Grandbois E."/>
            <person name="Gyaltsen K."/>
            <person name="Hafez N."/>
            <person name="Hagopian D."/>
            <person name="Hagos B."/>
            <person name="Hall J."/>
            <person name="Hatcher B."/>
            <person name="Heller A."/>
            <person name="Higgins H."/>
            <person name="Honan T."/>
            <person name="Horn A."/>
            <person name="Houde N."/>
            <person name="Hughes L."/>
            <person name="Hulme W."/>
            <person name="Husby E."/>
            <person name="Iliev I."/>
            <person name="Jaffe D."/>
            <person name="Jones C."/>
            <person name="Kamal M."/>
            <person name="Kamat A."/>
            <person name="Kamvysselis M."/>
            <person name="Karlsson E."/>
            <person name="Kells C."/>
            <person name="Kieu A."/>
            <person name="Kisner P."/>
            <person name="Kodira C."/>
            <person name="Kulbokas E."/>
            <person name="Labutti K."/>
            <person name="Lama D."/>
            <person name="Landers T."/>
            <person name="Leger J."/>
            <person name="Levine S."/>
            <person name="Lewis D."/>
            <person name="Lewis T."/>
            <person name="Lindblad-toh K."/>
            <person name="Liu X."/>
            <person name="Lokyitsang T."/>
            <person name="Lokyitsang Y."/>
            <person name="Lucien O."/>
            <person name="Lui A."/>
            <person name="Ma L.J."/>
            <person name="Mabbitt R."/>
            <person name="Macdonald J."/>
            <person name="Maclean C."/>
            <person name="Major J."/>
            <person name="Manning J."/>
            <person name="Marabella R."/>
            <person name="Maru K."/>
            <person name="Matthews C."/>
            <person name="Mauceli E."/>
            <person name="Mccarthy M."/>
            <person name="Mcdonough S."/>
            <person name="Mcghee T."/>
            <person name="Meldrim J."/>
            <person name="Meneus L."/>
            <person name="Mesirov J."/>
            <person name="Mihalev A."/>
            <person name="Mihova T."/>
            <person name="Mikkelsen T."/>
            <person name="Mlenga V."/>
            <person name="Moru K."/>
            <person name="Mozes J."/>
            <person name="Mulrain L."/>
            <person name="Munson G."/>
            <person name="Naylor J."/>
            <person name="Newes C."/>
            <person name="Nguyen C."/>
            <person name="Nguyen N."/>
            <person name="Nguyen T."/>
            <person name="Nicol R."/>
            <person name="Nielsen C."/>
            <person name="Nizzari M."/>
            <person name="Norbu C."/>
            <person name="Norbu N."/>
            <person name="O'donnell P."/>
            <person name="Okoawo O."/>
            <person name="O'leary S."/>
            <person name="Omotosho B."/>
            <person name="O'neill K."/>
            <person name="Osman S."/>
            <person name="Parker S."/>
            <person name="Perrin D."/>
            <person name="Phunkhang P."/>
            <person name="Piqani B."/>
            <person name="Purcell S."/>
            <person name="Rachupka T."/>
            <person name="Ramasamy U."/>
            <person name="Rameau R."/>
            <person name="Ray V."/>
            <person name="Raymond C."/>
            <person name="Retta R."/>
            <person name="Richardson S."/>
            <person name="Rise C."/>
            <person name="Rodriguez J."/>
            <person name="Rogers J."/>
            <person name="Rogov P."/>
            <person name="Rutman M."/>
            <person name="Schupbach R."/>
            <person name="Seaman C."/>
            <person name="Settipalli S."/>
            <person name="Sharpe T."/>
            <person name="Sheridan J."/>
            <person name="Sherpa N."/>
            <person name="Shi J."/>
            <person name="Smirnov S."/>
            <person name="Smith C."/>
            <person name="Sougnez C."/>
            <person name="Spencer B."/>
            <person name="Stalker J."/>
            <person name="Stange-thomann N."/>
            <person name="Stavropoulos S."/>
            <person name="Stetson K."/>
            <person name="Stone C."/>
            <person name="Stone S."/>
            <person name="Stubbs M."/>
            <person name="Talamas J."/>
            <person name="Tchuinga P."/>
            <person name="Tenzing P."/>
            <person name="Tesfaye S."/>
            <person name="Theodore J."/>
            <person name="Thoulutsang Y."/>
            <person name="Topham K."/>
            <person name="Towey S."/>
            <person name="Tsamla T."/>
            <person name="Tsomo N."/>
            <person name="Vallee D."/>
            <person name="Vassiliev H."/>
            <person name="Venkataraman V."/>
            <person name="Vinson J."/>
            <person name="Vo A."/>
            <person name="Wade C."/>
            <person name="Wang S."/>
            <person name="Wangchuk T."/>
            <person name="Wangdi T."/>
            <person name="Whittaker C."/>
            <person name="Wilkinson J."/>
            <person name="Wu Y."/>
            <person name="Wyman D."/>
            <person name="Yadav S."/>
            <person name="Yang S."/>
            <person name="Yang X."/>
            <person name="Yeager S."/>
            <person name="Yee E."/>
            <person name="Young G."/>
            <person name="Zainoun J."/>
            <person name="Zembeck L."/>
            <person name="Zimmer A."/>
            <person name="Zody M."/>
            <person name="Lander E."/>
        </authorList>
    </citation>
    <scope>NUCLEOTIDE SEQUENCE [LARGE SCALE GENOMIC DNA]</scope>
</reference>
<dbReference type="eggNOG" id="ENOG502S8TP">
    <property type="taxonomic scope" value="Eukaryota"/>
</dbReference>
<dbReference type="OMA" id="TESWLES"/>
<name>H2YZZ5_CIOSA</name>
<organism evidence="4 5">
    <name type="scientific">Ciona savignyi</name>
    <name type="common">Pacific transparent sea squirt</name>
    <dbReference type="NCBI Taxonomy" id="51511"/>
    <lineage>
        <taxon>Eukaryota</taxon>
        <taxon>Metazoa</taxon>
        <taxon>Chordata</taxon>
        <taxon>Tunicata</taxon>
        <taxon>Ascidiacea</taxon>
        <taxon>Phlebobranchia</taxon>
        <taxon>Cionidae</taxon>
        <taxon>Ciona</taxon>
    </lineage>
</organism>
<dbReference type="GO" id="GO:0003677">
    <property type="term" value="F:DNA binding"/>
    <property type="evidence" value="ECO:0007669"/>
    <property type="project" value="InterPro"/>
</dbReference>
<dbReference type="InterPro" id="IPR039353">
    <property type="entry name" value="TF_Adf1"/>
</dbReference>
<dbReference type="GO" id="GO:0005634">
    <property type="term" value="C:nucleus"/>
    <property type="evidence" value="ECO:0007669"/>
    <property type="project" value="UniProtKB-SubCell"/>
</dbReference>
<dbReference type="GO" id="GO:0005667">
    <property type="term" value="C:transcription regulator complex"/>
    <property type="evidence" value="ECO:0007669"/>
    <property type="project" value="TreeGrafter"/>
</dbReference>
<dbReference type="InParanoid" id="H2YZZ5"/>
<dbReference type="PANTHER" id="PTHR12243">
    <property type="entry name" value="MADF DOMAIN TRANSCRIPTION FACTOR"/>
    <property type="match status" value="1"/>
</dbReference>
<dbReference type="GeneTree" id="ENSGT00990000207330"/>
<reference evidence="4" key="3">
    <citation type="submission" date="2025-09" db="UniProtKB">
        <authorList>
            <consortium name="Ensembl"/>
        </authorList>
    </citation>
    <scope>IDENTIFICATION</scope>
</reference>
<protein>
    <recommendedName>
        <fullName evidence="6">MADF domain-containing protein</fullName>
    </recommendedName>
</protein>
<accession>H2YZZ5</accession>
<evidence type="ECO:0000313" key="5">
    <source>
        <dbReference type="Proteomes" id="UP000007875"/>
    </source>
</evidence>
<proteinExistence type="predicted"/>
<dbReference type="PROSITE" id="PS51029">
    <property type="entry name" value="MADF"/>
    <property type="match status" value="1"/>
</dbReference>
<dbReference type="Pfam" id="PF02944">
    <property type="entry name" value="BESS"/>
    <property type="match status" value="1"/>
</dbReference>
<dbReference type="HOGENOM" id="CLU_1282832_0_0_1"/>
<keyword evidence="1" id="KW-0539">Nucleus</keyword>
<dbReference type="GO" id="GO:0006357">
    <property type="term" value="P:regulation of transcription by RNA polymerase II"/>
    <property type="evidence" value="ECO:0007669"/>
    <property type="project" value="TreeGrafter"/>
</dbReference>
<evidence type="ECO:0000256" key="1">
    <source>
        <dbReference type="PROSITE-ProRule" id="PRU00371"/>
    </source>
</evidence>
<dbReference type="Pfam" id="PF10545">
    <property type="entry name" value="MADF_DNA_bdg"/>
    <property type="match status" value="1"/>
</dbReference>
<evidence type="ECO:0000259" key="3">
    <source>
        <dbReference type="PROSITE" id="PS51031"/>
    </source>
</evidence>
<dbReference type="InterPro" id="IPR004210">
    <property type="entry name" value="BESS_motif"/>
</dbReference>
<keyword evidence="5" id="KW-1185">Reference proteome</keyword>